<dbReference type="CDD" id="cd14798">
    <property type="entry name" value="RX-CC_like"/>
    <property type="match status" value="1"/>
</dbReference>
<evidence type="ECO:0000256" key="1">
    <source>
        <dbReference type="ARBA" id="ARBA00004170"/>
    </source>
</evidence>
<dbReference type="Pfam" id="PF23559">
    <property type="entry name" value="WHD_DRP"/>
    <property type="match status" value="1"/>
</dbReference>
<evidence type="ECO:0000256" key="7">
    <source>
        <dbReference type="ARBA" id="ARBA00022840"/>
    </source>
</evidence>
<keyword evidence="5" id="KW-0547">Nucleotide-binding</keyword>
<dbReference type="GO" id="GO:0005524">
    <property type="term" value="F:ATP binding"/>
    <property type="evidence" value="ECO:0007669"/>
    <property type="project" value="UniProtKB-KW"/>
</dbReference>
<keyword evidence="7" id="KW-0067">ATP-binding</keyword>
<evidence type="ECO:0000259" key="11">
    <source>
        <dbReference type="Pfam" id="PF12061"/>
    </source>
</evidence>
<gene>
    <name evidence="13" type="ORF">K7X08_021124</name>
</gene>
<dbReference type="Pfam" id="PF12061">
    <property type="entry name" value="NB-LRR"/>
    <property type="match status" value="1"/>
</dbReference>
<dbReference type="InterPro" id="IPR021929">
    <property type="entry name" value="R1A-like_N"/>
</dbReference>
<accession>A0A9Q1M000</accession>
<feature type="transmembrane region" description="Helical" evidence="10">
    <location>
        <begin position="875"/>
        <end position="898"/>
    </location>
</feature>
<keyword evidence="10" id="KW-1133">Transmembrane helix</keyword>
<keyword evidence="4" id="KW-0677">Repeat</keyword>
<dbReference type="PANTHER" id="PTHR15140">
    <property type="entry name" value="TUBULIN-SPECIFIC CHAPERONE E"/>
    <property type="match status" value="1"/>
</dbReference>
<evidence type="ECO:0000256" key="10">
    <source>
        <dbReference type="SAM" id="Phobius"/>
    </source>
</evidence>
<dbReference type="Gene3D" id="3.80.10.10">
    <property type="entry name" value="Ribonuclease Inhibitor"/>
    <property type="match status" value="1"/>
</dbReference>
<keyword evidence="14" id="KW-1185">Reference proteome</keyword>
<dbReference type="InterPro" id="IPR058922">
    <property type="entry name" value="WHD_DRP"/>
</dbReference>
<comment type="caution">
    <text evidence="13">The sequence shown here is derived from an EMBL/GenBank/DDBJ whole genome shotgun (WGS) entry which is preliminary data.</text>
</comment>
<name>A0A9Q1M000_9SOLA</name>
<dbReference type="GO" id="GO:0016020">
    <property type="term" value="C:membrane"/>
    <property type="evidence" value="ECO:0007669"/>
    <property type="project" value="UniProtKB-SubCell"/>
</dbReference>
<dbReference type="InterPro" id="IPR038005">
    <property type="entry name" value="RX-like_CC"/>
</dbReference>
<evidence type="ECO:0000256" key="5">
    <source>
        <dbReference type="ARBA" id="ARBA00022741"/>
    </source>
</evidence>
<feature type="domain" description="Late blight resistance protein R1A-like N-terminal" evidence="11">
    <location>
        <begin position="1"/>
        <end position="183"/>
    </location>
</feature>
<dbReference type="InterPro" id="IPR004345">
    <property type="entry name" value="TB2_DP1_HVA22"/>
</dbReference>
<sequence length="972" mass="113201">MVTWLYMPGNEDNRNQDLVPGEMNFLLSYLVQMRIKPVNPCIRKIYIDVLQALKWTMQSGFCPNIQNVYAAEVEAGYLETLIHNLEELQTTSSLIQMEYSNHQMETLEEMLKLLRANLIHLPVQGLEFHLQDIYIVIVDVGLLVYSLYDSEEQEEANQTLFLDLLKNIQHIKEVIFLIIRKAFQSNLPRVPGLGCVDFLLNNLKEFQGRYSDSHDSFVMNQLQVIQKEFESLQPFLKDVAEERYNKHERLQQCAAQLNGKAYEVEFIVDASIRKGVPNWCLVRWLFDIIKEITLIREDVAEIQEKKVFKFDLVLHDTLDTTTAHASSELTNTPRMTEEVVGFEDEDKEINISILTWFWISEGFIKSRAEQSLEDIAEGYLENLIVRNLVTVAKWSSGGKVKTCRIHDLLLYFCKERAKEKNLLLWMKRDQNVNTSSSIYSHKQLLQRRMSIYSEVVNLVEWSSSCSLAGAVHFREDRNKGSFSIVQFSHIYFRFLKVLNLEFIVIDSFPTELVYLRYFAARTSQKSITSSIANLRNLETLIVKPMGEKLILPITLLKMAKLRHLQIYSKAHFTLNAAEELVENSKFVNLTTLSSPTFCCVRDAELMLRTPNLRKLRCSFVGWGYPSRVMSSLTRLETLSIKMDSCGSSPSNFPPNLKKLTLSNFTMYWLKSSIAMLPNLQVLKLVAIFFSKAEWEVSNNRFHRLKVLKVVDCPCFKKWNVSDDAFPCLENLVLRRCRYLEAIPSRFGDIPTLTSIEENDTPFLRHYLNWLSEYHLKKDACSIQLYPSKRITIPEIKRPLFPKECDNNVLAVIAKNIDILALPLVSLVYPLYASIGAIETKSRADDRQWLTYWVLYSLITLFELTFSKAIEWFPIWSYAKLAAICWLVLPYFNGAAYVYENFIRPFYRNPQVKIWYVPLKKDIFSKPDDVLTAAEKYIEEHGPQAFERLLAKADRDARTRRNNYMIFDDDYRY</sequence>
<evidence type="ECO:0000256" key="4">
    <source>
        <dbReference type="ARBA" id="ARBA00022737"/>
    </source>
</evidence>
<dbReference type="SUPFAM" id="SSF52058">
    <property type="entry name" value="L domain-like"/>
    <property type="match status" value="1"/>
</dbReference>
<dbReference type="Gene3D" id="1.20.5.4130">
    <property type="match status" value="1"/>
</dbReference>
<dbReference type="AlphaFoldDB" id="A0A9Q1M000"/>
<feature type="transmembrane region" description="Helical" evidence="10">
    <location>
        <begin position="818"/>
        <end position="837"/>
    </location>
</feature>
<keyword evidence="10" id="KW-0812">Transmembrane</keyword>
<evidence type="ECO:0008006" key="15">
    <source>
        <dbReference type="Google" id="ProtNLM"/>
    </source>
</evidence>
<feature type="domain" description="Disease resistance protein winged helix" evidence="12">
    <location>
        <begin position="345"/>
        <end position="409"/>
    </location>
</feature>
<dbReference type="OrthoDB" id="1214993at2759"/>
<proteinExistence type="inferred from homology"/>
<organism evidence="13 14">
    <name type="scientific">Anisodus acutangulus</name>
    <dbReference type="NCBI Taxonomy" id="402998"/>
    <lineage>
        <taxon>Eukaryota</taxon>
        <taxon>Viridiplantae</taxon>
        <taxon>Streptophyta</taxon>
        <taxon>Embryophyta</taxon>
        <taxon>Tracheophyta</taxon>
        <taxon>Spermatophyta</taxon>
        <taxon>Magnoliopsida</taxon>
        <taxon>eudicotyledons</taxon>
        <taxon>Gunneridae</taxon>
        <taxon>Pentapetalae</taxon>
        <taxon>asterids</taxon>
        <taxon>lamiids</taxon>
        <taxon>Solanales</taxon>
        <taxon>Solanaceae</taxon>
        <taxon>Solanoideae</taxon>
        <taxon>Hyoscyameae</taxon>
        <taxon>Anisodus</taxon>
    </lineage>
</organism>
<reference evidence="14" key="1">
    <citation type="journal article" date="2023" name="Proc. Natl. Acad. Sci. U.S.A.">
        <title>Genomic and structural basis for evolution of tropane alkaloid biosynthesis.</title>
        <authorList>
            <person name="Wanga Y.-J."/>
            <person name="Taina T."/>
            <person name="Yua J.-Y."/>
            <person name="Lia J."/>
            <person name="Xua B."/>
            <person name="Chenc J."/>
            <person name="D'Auriad J.C."/>
            <person name="Huanga J.-P."/>
            <person name="Huanga S.-X."/>
        </authorList>
    </citation>
    <scope>NUCLEOTIDE SEQUENCE [LARGE SCALE GENOMIC DNA]</scope>
    <source>
        <strain evidence="14">cv. KIB-2019</strain>
    </source>
</reference>
<evidence type="ECO:0000256" key="9">
    <source>
        <dbReference type="ARBA" id="ARBA00023136"/>
    </source>
</evidence>
<comment type="subcellular location">
    <subcellularLocation>
        <location evidence="1">Membrane</location>
        <topology evidence="1">Peripheral membrane protein</topology>
    </subcellularLocation>
</comment>
<evidence type="ECO:0000256" key="2">
    <source>
        <dbReference type="ARBA" id="ARBA00008894"/>
    </source>
</evidence>
<evidence type="ECO:0000256" key="3">
    <source>
        <dbReference type="ARBA" id="ARBA00022614"/>
    </source>
</evidence>
<dbReference type="InterPro" id="IPR036388">
    <property type="entry name" value="WH-like_DNA-bd_sf"/>
</dbReference>
<evidence type="ECO:0000256" key="8">
    <source>
        <dbReference type="ARBA" id="ARBA00023054"/>
    </source>
</evidence>
<keyword evidence="9 10" id="KW-0472">Membrane</keyword>
<keyword evidence="6" id="KW-0611">Plant defense</keyword>
<dbReference type="PANTHER" id="PTHR15140:SF42">
    <property type="entry name" value="LATE BLIGHT RESISTANCE PROTEIN R1-A-LIKE"/>
    <property type="match status" value="1"/>
</dbReference>
<protein>
    <recommendedName>
        <fullName evidence="15">HVA22-like protein</fullName>
    </recommendedName>
</protein>
<dbReference type="Proteomes" id="UP001152561">
    <property type="component" value="Unassembled WGS sequence"/>
</dbReference>
<comment type="similarity">
    <text evidence="2">Belongs to the disease resistance NB-LRR family.</text>
</comment>
<dbReference type="EMBL" id="JAJAGQ010000012">
    <property type="protein sequence ID" value="KAJ8547888.1"/>
    <property type="molecule type" value="Genomic_DNA"/>
</dbReference>
<dbReference type="Gene3D" id="1.10.10.10">
    <property type="entry name" value="Winged helix-like DNA-binding domain superfamily/Winged helix DNA-binding domain"/>
    <property type="match status" value="1"/>
</dbReference>
<evidence type="ECO:0000259" key="12">
    <source>
        <dbReference type="Pfam" id="PF23559"/>
    </source>
</evidence>
<evidence type="ECO:0000313" key="13">
    <source>
        <dbReference type="EMBL" id="KAJ8547888.1"/>
    </source>
</evidence>
<feature type="transmembrane region" description="Helical" evidence="10">
    <location>
        <begin position="849"/>
        <end position="869"/>
    </location>
</feature>
<dbReference type="Pfam" id="PF03134">
    <property type="entry name" value="TB2_DP1_HVA22"/>
    <property type="match status" value="1"/>
</dbReference>
<dbReference type="InterPro" id="IPR032675">
    <property type="entry name" value="LRR_dom_sf"/>
</dbReference>
<evidence type="ECO:0000313" key="14">
    <source>
        <dbReference type="Proteomes" id="UP001152561"/>
    </source>
</evidence>
<evidence type="ECO:0000256" key="6">
    <source>
        <dbReference type="ARBA" id="ARBA00022821"/>
    </source>
</evidence>
<dbReference type="GO" id="GO:0006952">
    <property type="term" value="P:defense response"/>
    <property type="evidence" value="ECO:0007669"/>
    <property type="project" value="UniProtKB-KW"/>
</dbReference>
<keyword evidence="3" id="KW-0433">Leucine-rich repeat</keyword>
<keyword evidence="8" id="KW-0175">Coiled coil</keyword>